<accession>A0AAN8Q923</accession>
<dbReference type="Pfam" id="PF14008">
    <property type="entry name" value="Metallophos_C"/>
    <property type="match status" value="1"/>
</dbReference>
<evidence type="ECO:0000256" key="2">
    <source>
        <dbReference type="ARBA" id="ARBA00023180"/>
    </source>
</evidence>
<keyword evidence="2" id="KW-0325">Glycoprotein</keyword>
<dbReference type="InterPro" id="IPR004843">
    <property type="entry name" value="Calcineurin-like_PHP"/>
</dbReference>
<feature type="domain" description="Purple acid phosphatase C-terminal" evidence="6">
    <location>
        <begin position="383"/>
        <end position="448"/>
    </location>
</feature>
<keyword evidence="1" id="KW-0732">Signal</keyword>
<sequence length="583" mass="66810">MNLRRITLDVQSTMCNPCLFLTLWYLLPMLVLIGADNKTLAASNNGVGIVNIADSYNAFYCEPQHVHLAYGDTIRDVVIMWATKLDCSTSLIYGKTPWNFGTRTSGSKVNFKEKNKLGLPYLHRVYLKNLDPKTTYFYRPVSDNISSGPFYFKTPEDGLEWSPLFMVYGDLGVHTNTIPYITNEVLTGKYTAILHAGDFAYNLHDDGGKIGDKFMEMIEGISSKVPYITCPGNHEINNDTFAQYRYRFSMPKTNWPIPLDKMWFSVDIGPVHLISYSSEVFFTQNEKYVTKQRDWLIQDLTNANKNRNKQPWIIAFGHRPMYCSNIVNDDCSKVDSKVREGFEDMFYHHGVDIVLQAHEHSYERLLPMYRKVVLSEDYNNPLAPVQIVTGAAGSKHGIDPMMQPSYEVWSAFRMANGSLNSFGTLKVHNATHIKWEQRSVITSDLIDSVWIVQENHGPFRRDNLPKNISDEIEDSIKKSGIKPVFLDDKTEKDEIFENDKKQRMFIGIAFGALFAVAIVIVLVVRSCRRKQRSTRRWETMDFNYGKKFYSAAKNSEKDLDVDNDFEIDMSDGTLPTTKLLADD</sequence>
<evidence type="ECO:0000259" key="6">
    <source>
        <dbReference type="Pfam" id="PF14008"/>
    </source>
</evidence>
<dbReference type="GO" id="GO:0003993">
    <property type="term" value="F:acid phosphatase activity"/>
    <property type="evidence" value="ECO:0007669"/>
    <property type="project" value="UniProtKB-EC"/>
</dbReference>
<evidence type="ECO:0000313" key="8">
    <source>
        <dbReference type="EMBL" id="KAK6185685.1"/>
    </source>
</evidence>
<keyword evidence="4" id="KW-0812">Transmembrane</keyword>
<dbReference type="SUPFAM" id="SSF49363">
    <property type="entry name" value="Purple acid phosphatase, N-terminal domain"/>
    <property type="match status" value="1"/>
</dbReference>
<dbReference type="Gene3D" id="3.60.21.10">
    <property type="match status" value="1"/>
</dbReference>
<evidence type="ECO:0000313" key="9">
    <source>
        <dbReference type="Proteomes" id="UP001347796"/>
    </source>
</evidence>
<name>A0AAN8Q923_PATCE</name>
<keyword evidence="3" id="KW-0378">Hydrolase</keyword>
<dbReference type="PANTHER" id="PTHR45867:SF10">
    <property type="entry name" value="PURPLE ACID PHOSPHATASE"/>
    <property type="match status" value="1"/>
</dbReference>
<feature type="transmembrane region" description="Helical" evidence="4">
    <location>
        <begin position="504"/>
        <end position="524"/>
    </location>
</feature>
<organism evidence="8 9">
    <name type="scientific">Patella caerulea</name>
    <name type="common">Rayed Mediterranean limpet</name>
    <dbReference type="NCBI Taxonomy" id="87958"/>
    <lineage>
        <taxon>Eukaryota</taxon>
        <taxon>Metazoa</taxon>
        <taxon>Spiralia</taxon>
        <taxon>Lophotrochozoa</taxon>
        <taxon>Mollusca</taxon>
        <taxon>Gastropoda</taxon>
        <taxon>Patellogastropoda</taxon>
        <taxon>Patelloidea</taxon>
        <taxon>Patellidae</taxon>
        <taxon>Patella</taxon>
    </lineage>
</organism>
<dbReference type="InterPro" id="IPR029052">
    <property type="entry name" value="Metallo-depent_PP-like"/>
</dbReference>
<dbReference type="AlphaFoldDB" id="A0AAN8Q923"/>
<comment type="caution">
    <text evidence="8">The sequence shown here is derived from an EMBL/GenBank/DDBJ whole genome shotgun (WGS) entry which is preliminary data.</text>
</comment>
<feature type="domain" description="Purple acid phosphatase N-terminal" evidence="7">
    <location>
        <begin position="63"/>
        <end position="154"/>
    </location>
</feature>
<dbReference type="EC" id="3.1.3.2" evidence="3"/>
<dbReference type="Proteomes" id="UP001347796">
    <property type="component" value="Unassembled WGS sequence"/>
</dbReference>
<dbReference type="InterPro" id="IPR041792">
    <property type="entry name" value="MPP_PAP"/>
</dbReference>
<dbReference type="InterPro" id="IPR025733">
    <property type="entry name" value="PAPs_C"/>
</dbReference>
<dbReference type="SUPFAM" id="SSF56300">
    <property type="entry name" value="Metallo-dependent phosphatases"/>
    <property type="match status" value="1"/>
</dbReference>
<keyword evidence="4" id="KW-0472">Membrane</keyword>
<dbReference type="InterPro" id="IPR008963">
    <property type="entry name" value="Purple_acid_Pase-like_N"/>
</dbReference>
<dbReference type="Gene3D" id="2.60.40.380">
    <property type="entry name" value="Purple acid phosphatase-like, N-terminal"/>
    <property type="match status" value="1"/>
</dbReference>
<dbReference type="Pfam" id="PF00149">
    <property type="entry name" value="Metallophos"/>
    <property type="match status" value="1"/>
</dbReference>
<dbReference type="PANTHER" id="PTHR45867">
    <property type="entry name" value="PURPLE ACID PHOSPHATASE"/>
    <property type="match status" value="1"/>
</dbReference>
<gene>
    <name evidence="8" type="ORF">SNE40_007865</name>
</gene>
<protein>
    <recommendedName>
        <fullName evidence="3">Purple acid phosphatase</fullName>
        <ecNumber evidence="3">3.1.3.2</ecNumber>
    </recommendedName>
</protein>
<dbReference type="EMBL" id="JAZGQO010000006">
    <property type="protein sequence ID" value="KAK6185685.1"/>
    <property type="molecule type" value="Genomic_DNA"/>
</dbReference>
<proteinExistence type="inferred from homology"/>
<evidence type="ECO:0000259" key="7">
    <source>
        <dbReference type="Pfam" id="PF16656"/>
    </source>
</evidence>
<dbReference type="Pfam" id="PF16656">
    <property type="entry name" value="Pur_ac_phosph_N"/>
    <property type="match status" value="1"/>
</dbReference>
<evidence type="ECO:0000259" key="5">
    <source>
        <dbReference type="Pfam" id="PF00149"/>
    </source>
</evidence>
<reference evidence="8 9" key="1">
    <citation type="submission" date="2024-01" db="EMBL/GenBank/DDBJ databases">
        <title>The genome of the rayed Mediterranean limpet Patella caerulea (Linnaeus, 1758).</title>
        <authorList>
            <person name="Anh-Thu Weber A."/>
            <person name="Halstead-Nussloch G."/>
        </authorList>
    </citation>
    <scope>NUCLEOTIDE SEQUENCE [LARGE SCALE GENOMIC DNA]</scope>
    <source>
        <strain evidence="8">AATW-2023a</strain>
        <tissue evidence="8">Whole specimen</tissue>
    </source>
</reference>
<keyword evidence="9" id="KW-1185">Reference proteome</keyword>
<evidence type="ECO:0000256" key="1">
    <source>
        <dbReference type="ARBA" id="ARBA00022729"/>
    </source>
</evidence>
<evidence type="ECO:0000256" key="4">
    <source>
        <dbReference type="SAM" id="Phobius"/>
    </source>
</evidence>
<feature type="domain" description="Calcineurin-like phosphoesterase" evidence="5">
    <location>
        <begin position="165"/>
        <end position="362"/>
    </location>
</feature>
<evidence type="ECO:0000256" key="3">
    <source>
        <dbReference type="RuleBase" id="RU361203"/>
    </source>
</evidence>
<keyword evidence="4" id="KW-1133">Transmembrane helix</keyword>
<comment type="similarity">
    <text evidence="3">Belongs to the metallophosphoesterase superfamily. Purple acid phosphatase family.</text>
</comment>
<dbReference type="GO" id="GO:0046872">
    <property type="term" value="F:metal ion binding"/>
    <property type="evidence" value="ECO:0007669"/>
    <property type="project" value="InterPro"/>
</dbReference>
<comment type="catalytic activity">
    <reaction evidence="3">
        <text>a phosphate monoester + H2O = an alcohol + phosphate</text>
        <dbReference type="Rhea" id="RHEA:15017"/>
        <dbReference type="ChEBI" id="CHEBI:15377"/>
        <dbReference type="ChEBI" id="CHEBI:30879"/>
        <dbReference type="ChEBI" id="CHEBI:43474"/>
        <dbReference type="ChEBI" id="CHEBI:67140"/>
        <dbReference type="EC" id="3.1.3.2"/>
    </reaction>
</comment>
<dbReference type="InterPro" id="IPR015914">
    <property type="entry name" value="PAPs_N"/>
</dbReference>
<dbReference type="CDD" id="cd00839">
    <property type="entry name" value="MPP_PAPs"/>
    <property type="match status" value="1"/>
</dbReference>